<keyword evidence="2" id="KW-0175">Coiled coil</keyword>
<evidence type="ECO:0000256" key="1">
    <source>
        <dbReference type="PROSITE-ProRule" id="PRU00047"/>
    </source>
</evidence>
<dbReference type="Pfam" id="PF07727">
    <property type="entry name" value="RVT_2"/>
    <property type="match status" value="1"/>
</dbReference>
<accession>A0ABN9VNS5</accession>
<feature type="region of interest" description="Disordered" evidence="3">
    <location>
        <begin position="177"/>
        <end position="223"/>
    </location>
</feature>
<dbReference type="PANTHER" id="PTHR11439:SF483">
    <property type="entry name" value="PEPTIDE SYNTHASE GLIP-LIKE, PUTATIVE (AFU_ORTHOLOGUE AFUA_3G12920)-RELATED"/>
    <property type="match status" value="1"/>
</dbReference>
<comment type="caution">
    <text evidence="5">The sequence shown here is derived from an EMBL/GenBank/DDBJ whole genome shotgun (WGS) entry which is preliminary data.</text>
</comment>
<dbReference type="Proteomes" id="UP001189429">
    <property type="component" value="Unassembled WGS sequence"/>
</dbReference>
<evidence type="ECO:0000313" key="6">
    <source>
        <dbReference type="Proteomes" id="UP001189429"/>
    </source>
</evidence>
<proteinExistence type="predicted"/>
<dbReference type="InterPro" id="IPR001878">
    <property type="entry name" value="Znf_CCHC"/>
</dbReference>
<dbReference type="EMBL" id="CAUYUJ010017333">
    <property type="protein sequence ID" value="CAK0873890.1"/>
    <property type="molecule type" value="Genomic_DNA"/>
</dbReference>
<dbReference type="InterPro" id="IPR036875">
    <property type="entry name" value="Znf_CCHC_sf"/>
</dbReference>
<feature type="region of interest" description="Disordered" evidence="3">
    <location>
        <begin position="1016"/>
        <end position="1073"/>
    </location>
</feature>
<evidence type="ECO:0000313" key="5">
    <source>
        <dbReference type="EMBL" id="CAK0873890.1"/>
    </source>
</evidence>
<protein>
    <recommendedName>
        <fullName evidence="4">CCHC-type domain-containing protein</fullName>
    </recommendedName>
</protein>
<feature type="domain" description="CCHC-type" evidence="4">
    <location>
        <begin position="491"/>
        <end position="506"/>
    </location>
</feature>
<feature type="compositionally biased region" description="Low complexity" evidence="3">
    <location>
        <begin position="720"/>
        <end position="736"/>
    </location>
</feature>
<dbReference type="SUPFAM" id="SSF57756">
    <property type="entry name" value="Retrovirus zinc finger-like domains"/>
    <property type="match status" value="1"/>
</dbReference>
<feature type="compositionally biased region" description="Low complexity" evidence="3">
    <location>
        <begin position="187"/>
        <end position="208"/>
    </location>
</feature>
<dbReference type="PANTHER" id="PTHR11439">
    <property type="entry name" value="GAG-POL-RELATED RETROTRANSPOSON"/>
    <property type="match status" value="1"/>
</dbReference>
<feature type="coiled-coil region" evidence="2">
    <location>
        <begin position="243"/>
        <end position="274"/>
    </location>
</feature>
<keyword evidence="1" id="KW-0862">Zinc</keyword>
<dbReference type="PROSITE" id="PS50158">
    <property type="entry name" value="ZF_CCHC"/>
    <property type="match status" value="1"/>
</dbReference>
<dbReference type="SMART" id="SM00343">
    <property type="entry name" value="ZnF_C2HC"/>
    <property type="match status" value="1"/>
</dbReference>
<sequence length="1602" mass="176456">MRTSRRKLRLRLKHKDPALREGLCNELGARQRESLGLTLDVLPTATERREHLEALWEPYRRKVTGEAPKLVTDSSGQTRGVDPEPGRQRALCASKREWFDNSHSRALELLLLDGDELFEKAKPLLDRRQELQARQGAGEADDREQRELSRLLEELEVICCALAELEDSKAWREQRLQDTDGAPPGHSQRGAASSAAAPSRPRPSVAPQRQREAATVGSAGARSAAPLSLEEQAIVQAAGRGTMATVEDQIREQLRQQDQQIRELVATVQQLRAAPAPQPAQPAQPLVQLQPAVDTRLIGKPELFYGERAKWSDWAFIFRAYLAAIDTKYPALLDEAEASEVVIRSVDLDQPWKGLEAWRQSVLDWDPKIRTRRVGLLIKILTAKFSGDIPQSFDQFEHLIREYEQQSKKVFDEDLKIGLVVVNMQDTDVQQHLVKNASRLETWKAMKEELLDMTRTTQYLNSQPKPMELGKDAKGAPKAKAKAEANKEKECFYCHKKGHIAAECRKKARDNQARLAAAPEAAQQGGAGPPPTAQPVAGLMQIGQEEVQHGYLMPLCSPSDSGEMLAPMPQRVMVDTGAGRSVCPAGFDPRAEPDSSVKPTTLTTATGEEVNLSDGKRSHFQANDGSGVVLRYSDSDKVTVPVVSASESTEQGNWLVFGPGVQRIIGPDHAEHLKEAVRQSSGLDMVKDRGVYWLEVWGATGQEEARPLCTAKAARKTFTPAEQQPAAPDAMQPAAQGEAPRPNVQQGGSSSSASCAMRPDPALPDQRPPTLMPDSEEPRAPRAKAIPPTVSKAEWDAHQLTHLPFRSWCESCVTGKAAEDPLRQLQQAPDGATPKVCMDYLFLTQKAVEKEMYAVLNVLDAKSGAPFSGMVNQKGDDDYALAIAHEGVRFAGRTNLIACCDGESAINKLCDKFLETRPSGHTVTKVNTPKGSQSAGLIERSNYEVEKEYRAVKHRLESVYKQAFPLRVKEVKPREVYITLDRIIRLGKTPGCPGCRAPGEARHTAECRERFGKLVGGAHASQQQQEQQHQQAVEGQHQAAPPDVQMGEARVGQEDARDVEMEGEPQEDSRSKRSRLVAGLPTLHEPAVVAAAFGTCVCFLAAAPDADSSDPQVCPVQMEWDKDFFSTKAGIKLDPQKVLEGKIREMTQIEAYKVKEDIPWSTARERKLKVVNSKWLLEPKPTAEDPEAVRARLVATEVNTYVREDVTQSTPPVKVFRIIVSLAASKQRADGSWSRLVAGYDVSVAFFHADSDGTTAVIPPPDVRREGYVWLLLKAMYGTREASKRFGQYVIHALTSEGFELVVVVSMTFFHRALDVSMGCHGDDFLAEGESDSLDQVDNIMRKHFEVKILPRIGPPEFGGQAATGSHLKRTIRWTTSGFEWECNPQHILDLVELQGLTPGVSKGVSTPASKDTGKGDRDVYDPLGRDDAVLFRTGAGTLQYLAEDTPTVKFAASGIMEGMTAPLKIHQMRLARCSRYLLDHPGEVWLFDYQKMPVSLTEYCDSDWAADRETRKSVSCVVESFGKNLIHVSVSKQSLLALSSGEAEFYAIIKGAAQGAQTSQVIESFVGRECKLDVLSDSSAARGICNRQGSGKVRHLSAKDL</sequence>
<evidence type="ECO:0000259" key="4">
    <source>
        <dbReference type="PROSITE" id="PS50158"/>
    </source>
</evidence>
<keyword evidence="6" id="KW-1185">Reference proteome</keyword>
<keyword evidence="1" id="KW-0863">Zinc-finger</keyword>
<dbReference type="InterPro" id="IPR013103">
    <property type="entry name" value="RVT_2"/>
</dbReference>
<evidence type="ECO:0000256" key="3">
    <source>
        <dbReference type="SAM" id="MobiDB-lite"/>
    </source>
</evidence>
<feature type="compositionally biased region" description="Basic and acidic residues" evidence="3">
    <location>
        <begin position="1051"/>
        <end position="1060"/>
    </location>
</feature>
<feature type="region of interest" description="Disordered" evidence="3">
    <location>
        <begin position="716"/>
        <end position="790"/>
    </location>
</feature>
<keyword evidence="1" id="KW-0479">Metal-binding</keyword>
<evidence type="ECO:0000256" key="2">
    <source>
        <dbReference type="SAM" id="Coils"/>
    </source>
</evidence>
<gene>
    <name evidence="5" type="ORF">PCOR1329_LOCUS58960</name>
</gene>
<feature type="compositionally biased region" description="Low complexity" evidence="3">
    <location>
        <begin position="1016"/>
        <end position="1040"/>
    </location>
</feature>
<organism evidence="5 6">
    <name type="scientific">Prorocentrum cordatum</name>
    <dbReference type="NCBI Taxonomy" id="2364126"/>
    <lineage>
        <taxon>Eukaryota</taxon>
        <taxon>Sar</taxon>
        <taxon>Alveolata</taxon>
        <taxon>Dinophyceae</taxon>
        <taxon>Prorocentrales</taxon>
        <taxon>Prorocentraceae</taxon>
        <taxon>Prorocentrum</taxon>
    </lineage>
</organism>
<name>A0ABN9VNS5_9DINO</name>
<dbReference type="Gene3D" id="4.10.60.10">
    <property type="entry name" value="Zinc finger, CCHC-type"/>
    <property type="match status" value="1"/>
</dbReference>
<reference evidence="5" key="1">
    <citation type="submission" date="2023-10" db="EMBL/GenBank/DDBJ databases">
        <authorList>
            <person name="Chen Y."/>
            <person name="Shah S."/>
            <person name="Dougan E. K."/>
            <person name="Thang M."/>
            <person name="Chan C."/>
        </authorList>
    </citation>
    <scope>NUCLEOTIDE SEQUENCE [LARGE SCALE GENOMIC DNA]</scope>
</reference>